<dbReference type="InterPro" id="IPR001650">
    <property type="entry name" value="Helicase_C-like"/>
</dbReference>
<dbReference type="InterPro" id="IPR012340">
    <property type="entry name" value="NA-bd_OB-fold"/>
</dbReference>
<dbReference type="AlphaFoldDB" id="A0AAE3YIZ1"/>
<dbReference type="Pfam" id="PF00271">
    <property type="entry name" value="Helicase_C"/>
    <property type="match status" value="1"/>
</dbReference>
<keyword evidence="5" id="KW-0067">ATP-binding</keyword>
<keyword evidence="6" id="KW-0238">DNA-binding</keyword>
<keyword evidence="3 12" id="KW-0378">Hydrolase</keyword>
<dbReference type="Pfam" id="PF00270">
    <property type="entry name" value="DEAD"/>
    <property type="match status" value="1"/>
</dbReference>
<dbReference type="RefSeq" id="WP_309852503.1">
    <property type="nucleotide sequence ID" value="NZ_BAAAIU010000004.1"/>
</dbReference>
<evidence type="ECO:0000256" key="3">
    <source>
        <dbReference type="ARBA" id="ARBA00022801"/>
    </source>
</evidence>
<name>A0AAE3YIZ1_9MICC</name>
<sequence length="776" mass="81027">MSAGLDRPLKEILGARMASAVEKEIGASTAGELLDWLPRSYVALGERSSLTELPVDADVSFVAEIVAVSSRRLHTRKGSITEVVVTDGETELAFSLFGHHRAHSGLEVGALGLLSGKTSLYQGRITLKSPKFAALSSEEEAERLGAVPIYPATSGLTSHAIERAVALVLASLGMPDVFGDEGPERDLPGSGAREGSVADAGLPAVDGLGTAVEDPLPADVRERQGLVGLAEAYLRVHRPRVPEDAAPGRARLRWQEAFVLQTALAQRRHAASTRLAVPRPPVPGGLLERFDAALPFSLTPGQAAAGARIAEALAGSSPLNALLQGEVGSGKTVVALRAMLHVVDAGGQAVFLAPTEVLASQHAASIRSLLGPLSEEGTVFDAGDGGVRVVCVTGSMPTAARREALLQAASGSAGIVVGTHALLSEGVTFAELGLVVVDEQHRFGVKQRDALRQSAEHPPHMLVMTATPIPRSVAMSVFGDLEILTLEGLPSGRSPIATHVVPLAEHPAWEGRIWSRAREELDRGRQVFVVAPRIGGDDTDGTGSAGSPGRAGHTAGGRGSSGRGANADEAETGSTSVEETAAWLEAERVLGPHRVGMLHGAQHPEDKAEAMRAFASGEVGALVATTVVEVGVDVPNATLMIILDAERFGISQLHQLRGRVGRGQHGGTCLLVTRLEPGHPSRERLEAVAATTDGFALAEADVRLRREGDILGTAQSGTRRTLRLLSLGRDGAIIAAARDEAVRLVGEDPELSEAPGLARLISERLGEERAAFLDRG</sequence>
<dbReference type="CDD" id="cd04488">
    <property type="entry name" value="RecG_wedge_OBF"/>
    <property type="match status" value="1"/>
</dbReference>
<evidence type="ECO:0000256" key="6">
    <source>
        <dbReference type="ARBA" id="ARBA00023125"/>
    </source>
</evidence>
<evidence type="ECO:0000256" key="4">
    <source>
        <dbReference type="ARBA" id="ARBA00022806"/>
    </source>
</evidence>
<dbReference type="InterPro" id="IPR011545">
    <property type="entry name" value="DEAD/DEAH_box_helicase_dom"/>
</dbReference>
<gene>
    <name evidence="12" type="ORF">J2S35_001783</name>
</gene>
<dbReference type="InterPro" id="IPR014001">
    <property type="entry name" value="Helicase_ATP-bd"/>
</dbReference>
<dbReference type="InterPro" id="IPR047112">
    <property type="entry name" value="RecG/Mfd"/>
</dbReference>
<dbReference type="Pfam" id="PF19833">
    <property type="entry name" value="RecG_dom3_C"/>
    <property type="match status" value="1"/>
</dbReference>
<dbReference type="Gene3D" id="2.40.50.140">
    <property type="entry name" value="Nucleic acid-binding proteins"/>
    <property type="match status" value="1"/>
</dbReference>
<evidence type="ECO:0000256" key="9">
    <source>
        <dbReference type="SAM" id="MobiDB-lite"/>
    </source>
</evidence>
<keyword evidence="1" id="KW-0547">Nucleotide-binding</keyword>
<dbReference type="SUPFAM" id="SSF50249">
    <property type="entry name" value="Nucleic acid-binding proteins"/>
    <property type="match status" value="1"/>
</dbReference>
<dbReference type="SUPFAM" id="SSF52540">
    <property type="entry name" value="P-loop containing nucleoside triphosphate hydrolases"/>
    <property type="match status" value="2"/>
</dbReference>
<dbReference type="InterPro" id="IPR033454">
    <property type="entry name" value="RecG_wedge"/>
</dbReference>
<dbReference type="SMART" id="SM00487">
    <property type="entry name" value="DEXDc"/>
    <property type="match status" value="1"/>
</dbReference>
<dbReference type="PANTHER" id="PTHR47964">
    <property type="entry name" value="ATP-DEPENDENT DNA HELICASE HOMOLOG RECG, CHLOROPLASTIC"/>
    <property type="match status" value="1"/>
</dbReference>
<dbReference type="Gene3D" id="3.40.50.300">
    <property type="entry name" value="P-loop containing nucleotide triphosphate hydrolases"/>
    <property type="match status" value="2"/>
</dbReference>
<evidence type="ECO:0000313" key="13">
    <source>
        <dbReference type="Proteomes" id="UP001247307"/>
    </source>
</evidence>
<keyword evidence="7" id="KW-0234">DNA repair</keyword>
<accession>A0AAE3YIZ1</accession>
<evidence type="ECO:0000256" key="7">
    <source>
        <dbReference type="ARBA" id="ARBA00023204"/>
    </source>
</evidence>
<evidence type="ECO:0000313" key="12">
    <source>
        <dbReference type="EMBL" id="MDR6892843.1"/>
    </source>
</evidence>
<feature type="region of interest" description="Disordered" evidence="9">
    <location>
        <begin position="533"/>
        <end position="577"/>
    </location>
</feature>
<dbReference type="Proteomes" id="UP001247307">
    <property type="component" value="Unassembled WGS sequence"/>
</dbReference>
<dbReference type="InterPro" id="IPR045562">
    <property type="entry name" value="RecG_dom3_C"/>
</dbReference>
<dbReference type="GO" id="GO:0006281">
    <property type="term" value="P:DNA repair"/>
    <property type="evidence" value="ECO:0007669"/>
    <property type="project" value="UniProtKB-KW"/>
</dbReference>
<dbReference type="PROSITE" id="PS51192">
    <property type="entry name" value="HELICASE_ATP_BIND_1"/>
    <property type="match status" value="1"/>
</dbReference>
<feature type="compositionally biased region" description="Low complexity" evidence="9">
    <location>
        <begin position="541"/>
        <end position="553"/>
    </location>
</feature>
<feature type="domain" description="Helicase C-terminal" evidence="11">
    <location>
        <begin position="572"/>
        <end position="703"/>
    </location>
</feature>
<evidence type="ECO:0000256" key="5">
    <source>
        <dbReference type="ARBA" id="ARBA00022840"/>
    </source>
</evidence>
<evidence type="ECO:0000256" key="1">
    <source>
        <dbReference type="ARBA" id="ARBA00022741"/>
    </source>
</evidence>
<evidence type="ECO:0000259" key="11">
    <source>
        <dbReference type="PROSITE" id="PS51194"/>
    </source>
</evidence>
<dbReference type="EMBL" id="JAVDUI010000001">
    <property type="protein sequence ID" value="MDR6892843.1"/>
    <property type="molecule type" value="Genomic_DNA"/>
</dbReference>
<dbReference type="PROSITE" id="PS51194">
    <property type="entry name" value="HELICASE_CTER"/>
    <property type="match status" value="1"/>
</dbReference>
<reference evidence="12" key="1">
    <citation type="submission" date="2023-07" db="EMBL/GenBank/DDBJ databases">
        <title>Sequencing the genomes of 1000 actinobacteria strains.</title>
        <authorList>
            <person name="Klenk H.-P."/>
        </authorList>
    </citation>
    <scope>NUCLEOTIDE SEQUENCE</scope>
    <source>
        <strain evidence="12">DSM 13988</strain>
    </source>
</reference>
<dbReference type="GO" id="GO:0003677">
    <property type="term" value="F:DNA binding"/>
    <property type="evidence" value="ECO:0007669"/>
    <property type="project" value="UniProtKB-KW"/>
</dbReference>
<keyword evidence="2" id="KW-0227">DNA damage</keyword>
<feature type="domain" description="Helicase ATP-binding" evidence="10">
    <location>
        <begin position="312"/>
        <end position="486"/>
    </location>
</feature>
<evidence type="ECO:0000259" key="10">
    <source>
        <dbReference type="PROSITE" id="PS51192"/>
    </source>
</evidence>
<dbReference type="GO" id="GO:0003678">
    <property type="term" value="F:DNA helicase activity"/>
    <property type="evidence" value="ECO:0007669"/>
    <property type="project" value="TreeGrafter"/>
</dbReference>
<organism evidence="12 13">
    <name type="scientific">Falsarthrobacter nasiphocae</name>
    <dbReference type="NCBI Taxonomy" id="189863"/>
    <lineage>
        <taxon>Bacteria</taxon>
        <taxon>Bacillati</taxon>
        <taxon>Actinomycetota</taxon>
        <taxon>Actinomycetes</taxon>
        <taxon>Micrococcales</taxon>
        <taxon>Micrococcaceae</taxon>
        <taxon>Falsarthrobacter</taxon>
    </lineage>
</organism>
<evidence type="ECO:0000256" key="8">
    <source>
        <dbReference type="ARBA" id="ARBA00049819"/>
    </source>
</evidence>
<dbReference type="PANTHER" id="PTHR47964:SF1">
    <property type="entry name" value="ATP-DEPENDENT DNA HELICASE HOMOLOG RECG, CHLOROPLASTIC"/>
    <property type="match status" value="1"/>
</dbReference>
<comment type="caution">
    <text evidence="12">The sequence shown here is derived from an EMBL/GenBank/DDBJ whole genome shotgun (WGS) entry which is preliminary data.</text>
</comment>
<proteinExistence type="predicted"/>
<keyword evidence="4 12" id="KW-0347">Helicase</keyword>
<evidence type="ECO:0000256" key="2">
    <source>
        <dbReference type="ARBA" id="ARBA00022763"/>
    </source>
</evidence>
<feature type="region of interest" description="Disordered" evidence="9">
    <location>
        <begin position="179"/>
        <end position="200"/>
    </location>
</feature>
<dbReference type="SMART" id="SM00490">
    <property type="entry name" value="HELICc"/>
    <property type="match status" value="2"/>
</dbReference>
<dbReference type="Pfam" id="PF17191">
    <property type="entry name" value="RecG_wedge"/>
    <property type="match status" value="1"/>
</dbReference>
<dbReference type="GO" id="GO:0016787">
    <property type="term" value="F:hydrolase activity"/>
    <property type="evidence" value="ECO:0007669"/>
    <property type="project" value="UniProtKB-KW"/>
</dbReference>
<keyword evidence="13" id="KW-1185">Reference proteome</keyword>
<dbReference type="InterPro" id="IPR027417">
    <property type="entry name" value="P-loop_NTPase"/>
</dbReference>
<dbReference type="GO" id="GO:0005524">
    <property type="term" value="F:ATP binding"/>
    <property type="evidence" value="ECO:0007669"/>
    <property type="project" value="UniProtKB-KW"/>
</dbReference>
<protein>
    <recommendedName>
        <fullName evidence="8">Probable DNA 3'-5' helicase RecG</fullName>
    </recommendedName>
</protein>